<evidence type="ECO:0000256" key="4">
    <source>
        <dbReference type="ARBA" id="ARBA00022989"/>
    </source>
</evidence>
<reference evidence="8" key="1">
    <citation type="submission" date="2018-09" db="EMBL/GenBank/DDBJ databases">
        <authorList>
            <person name="Zhu H."/>
        </authorList>
    </citation>
    <scope>NUCLEOTIDE SEQUENCE [LARGE SCALE GENOMIC DNA]</scope>
    <source>
        <strain evidence="8">K1W22B-1</strain>
    </source>
</reference>
<feature type="transmembrane region" description="Helical" evidence="6">
    <location>
        <begin position="87"/>
        <end position="110"/>
    </location>
</feature>
<dbReference type="AlphaFoldDB" id="A0A3A5H683"/>
<dbReference type="OrthoDB" id="3176438at2"/>
<dbReference type="Proteomes" id="UP000276542">
    <property type="component" value="Unassembled WGS sequence"/>
</dbReference>
<evidence type="ECO:0000256" key="1">
    <source>
        <dbReference type="ARBA" id="ARBA00004651"/>
    </source>
</evidence>
<sequence length="116" mass="12369">MINGLLWLLLCQLVGEVVVRTTGLPLPGPVLGMVILFALLQLRRPPREANVFRTSDALLKHLQLLFIPAGVGVITLLGVIGDHPLPLVGALLISWVAGLVTVGWLVTLLLGKAATR</sequence>
<organism evidence="7 8">
    <name type="scientific">Nocardioides cavernaquae</name>
    <dbReference type="NCBI Taxonomy" id="2321396"/>
    <lineage>
        <taxon>Bacteria</taxon>
        <taxon>Bacillati</taxon>
        <taxon>Actinomycetota</taxon>
        <taxon>Actinomycetes</taxon>
        <taxon>Propionibacteriales</taxon>
        <taxon>Nocardioidaceae</taxon>
        <taxon>Nocardioides</taxon>
    </lineage>
</organism>
<dbReference type="InterPro" id="IPR005538">
    <property type="entry name" value="LrgA/CidA"/>
</dbReference>
<dbReference type="PANTHER" id="PTHR33931:SF2">
    <property type="entry name" value="HOLIN-LIKE PROTEIN CIDA"/>
    <property type="match status" value="1"/>
</dbReference>
<evidence type="ECO:0000256" key="3">
    <source>
        <dbReference type="ARBA" id="ARBA00022692"/>
    </source>
</evidence>
<protein>
    <submittedName>
        <fullName evidence="7">CidA/LrgA family protein</fullName>
    </submittedName>
</protein>
<gene>
    <name evidence="7" type="ORF">D4739_08085</name>
</gene>
<keyword evidence="4 6" id="KW-1133">Transmembrane helix</keyword>
<name>A0A3A5H683_9ACTN</name>
<comment type="subcellular location">
    <subcellularLocation>
        <location evidence="1">Cell membrane</location>
        <topology evidence="1">Multi-pass membrane protein</topology>
    </subcellularLocation>
</comment>
<feature type="transmembrane region" description="Helical" evidence="6">
    <location>
        <begin position="25"/>
        <end position="42"/>
    </location>
</feature>
<comment type="caution">
    <text evidence="7">The sequence shown here is derived from an EMBL/GenBank/DDBJ whole genome shotgun (WGS) entry which is preliminary data.</text>
</comment>
<evidence type="ECO:0000256" key="5">
    <source>
        <dbReference type="ARBA" id="ARBA00023136"/>
    </source>
</evidence>
<dbReference type="Pfam" id="PF03788">
    <property type="entry name" value="LrgA"/>
    <property type="match status" value="1"/>
</dbReference>
<proteinExistence type="predicted"/>
<keyword evidence="8" id="KW-1185">Reference proteome</keyword>
<dbReference type="PANTHER" id="PTHR33931">
    <property type="entry name" value="HOLIN-LIKE PROTEIN CIDA-RELATED"/>
    <property type="match status" value="1"/>
</dbReference>
<dbReference type="RefSeq" id="WP_120060115.1">
    <property type="nucleotide sequence ID" value="NZ_QYRP01000002.1"/>
</dbReference>
<dbReference type="GO" id="GO:0005886">
    <property type="term" value="C:plasma membrane"/>
    <property type="evidence" value="ECO:0007669"/>
    <property type="project" value="UniProtKB-SubCell"/>
</dbReference>
<evidence type="ECO:0000256" key="2">
    <source>
        <dbReference type="ARBA" id="ARBA00022475"/>
    </source>
</evidence>
<evidence type="ECO:0000256" key="6">
    <source>
        <dbReference type="SAM" id="Phobius"/>
    </source>
</evidence>
<keyword evidence="2" id="KW-1003">Cell membrane</keyword>
<keyword evidence="3 6" id="KW-0812">Transmembrane</keyword>
<feature type="transmembrane region" description="Helical" evidence="6">
    <location>
        <begin position="62"/>
        <end position="81"/>
    </location>
</feature>
<accession>A0A3A5H683</accession>
<evidence type="ECO:0000313" key="7">
    <source>
        <dbReference type="EMBL" id="RJS46173.1"/>
    </source>
</evidence>
<dbReference type="EMBL" id="QYRP01000002">
    <property type="protein sequence ID" value="RJS46173.1"/>
    <property type="molecule type" value="Genomic_DNA"/>
</dbReference>
<keyword evidence="5 6" id="KW-0472">Membrane</keyword>
<evidence type="ECO:0000313" key="8">
    <source>
        <dbReference type="Proteomes" id="UP000276542"/>
    </source>
</evidence>